<accession>A0A8K0UY39</accession>
<evidence type="ECO:0000313" key="2">
    <source>
        <dbReference type="EMBL" id="KAH8105932.1"/>
    </source>
</evidence>
<feature type="signal peptide" evidence="1">
    <location>
        <begin position="1"/>
        <end position="15"/>
    </location>
</feature>
<dbReference type="AlphaFoldDB" id="A0A8K0UY39"/>
<comment type="caution">
    <text evidence="2">The sequence shown here is derived from an EMBL/GenBank/DDBJ whole genome shotgun (WGS) entry which is preliminary data.</text>
</comment>
<organism evidence="2 3">
    <name type="scientific">Cristinia sonorae</name>
    <dbReference type="NCBI Taxonomy" id="1940300"/>
    <lineage>
        <taxon>Eukaryota</taxon>
        <taxon>Fungi</taxon>
        <taxon>Dikarya</taxon>
        <taxon>Basidiomycota</taxon>
        <taxon>Agaricomycotina</taxon>
        <taxon>Agaricomycetes</taxon>
        <taxon>Agaricomycetidae</taxon>
        <taxon>Agaricales</taxon>
        <taxon>Pleurotineae</taxon>
        <taxon>Stephanosporaceae</taxon>
        <taxon>Cristinia</taxon>
    </lineage>
</organism>
<name>A0A8K0UY39_9AGAR</name>
<reference evidence="2" key="1">
    <citation type="journal article" date="2021" name="New Phytol.">
        <title>Evolutionary innovations through gain and loss of genes in the ectomycorrhizal Boletales.</title>
        <authorList>
            <person name="Wu G."/>
            <person name="Miyauchi S."/>
            <person name="Morin E."/>
            <person name="Kuo A."/>
            <person name="Drula E."/>
            <person name="Varga T."/>
            <person name="Kohler A."/>
            <person name="Feng B."/>
            <person name="Cao Y."/>
            <person name="Lipzen A."/>
            <person name="Daum C."/>
            <person name="Hundley H."/>
            <person name="Pangilinan J."/>
            <person name="Johnson J."/>
            <person name="Barry K."/>
            <person name="LaButti K."/>
            <person name="Ng V."/>
            <person name="Ahrendt S."/>
            <person name="Min B."/>
            <person name="Choi I.G."/>
            <person name="Park H."/>
            <person name="Plett J.M."/>
            <person name="Magnuson J."/>
            <person name="Spatafora J.W."/>
            <person name="Nagy L.G."/>
            <person name="Henrissat B."/>
            <person name="Grigoriev I.V."/>
            <person name="Yang Z.L."/>
            <person name="Xu J."/>
            <person name="Martin F.M."/>
        </authorList>
    </citation>
    <scope>NUCLEOTIDE SEQUENCE</scope>
    <source>
        <strain evidence="2">KKN 215</strain>
    </source>
</reference>
<dbReference type="Proteomes" id="UP000813824">
    <property type="component" value="Unassembled WGS sequence"/>
</dbReference>
<feature type="chain" id="PRO_5035430627" evidence="1">
    <location>
        <begin position="16"/>
        <end position="149"/>
    </location>
</feature>
<gene>
    <name evidence="2" type="ORF">BXZ70DRAFT_404287</name>
</gene>
<dbReference type="EMBL" id="JAEVFJ010000003">
    <property type="protein sequence ID" value="KAH8105932.1"/>
    <property type="molecule type" value="Genomic_DNA"/>
</dbReference>
<evidence type="ECO:0000313" key="3">
    <source>
        <dbReference type="Proteomes" id="UP000813824"/>
    </source>
</evidence>
<keyword evidence="1" id="KW-0732">Signal</keyword>
<keyword evidence="3" id="KW-1185">Reference proteome</keyword>
<proteinExistence type="predicted"/>
<evidence type="ECO:0000256" key="1">
    <source>
        <dbReference type="SAM" id="SignalP"/>
    </source>
</evidence>
<protein>
    <submittedName>
        <fullName evidence="2">Uncharacterized protein</fullName>
    </submittedName>
</protein>
<sequence>MALRVFNAAATLAVAVVVDSSEHSKGLEVWIVLAREILRSLAFQNTAANNAFCGVDAICKRVQSIIGQRYPMPSLADSDAHTSQATMTSPPSLGDLLGSELVDNSVWDQIEATVFAGNLPGLEAMCGPMLAHAMDEFLNSCLPTMNRVQ</sequence>